<proteinExistence type="predicted"/>
<accession>H5V495</accession>
<protein>
    <recommendedName>
        <fullName evidence="5">Secreted protein</fullName>
    </recommendedName>
</protein>
<dbReference type="RefSeq" id="WP_002436864.1">
    <property type="nucleotide sequence ID" value="NZ_BAFF01000009.1"/>
</dbReference>
<evidence type="ECO:0000256" key="1">
    <source>
        <dbReference type="SAM" id="MobiDB-lite"/>
    </source>
</evidence>
<evidence type="ECO:0000313" key="4">
    <source>
        <dbReference type="Proteomes" id="UP000010297"/>
    </source>
</evidence>
<evidence type="ECO:0000256" key="2">
    <source>
        <dbReference type="SAM" id="SignalP"/>
    </source>
</evidence>
<dbReference type="AlphaFoldDB" id="H5V495"/>
<sequence length="94" mass="9894">MKSLFSTAALIVTLFSGSLFAADQQIPWADNSGNTESNHIAAMGEDLNASHQEVTKTQEGVWGTNSGSISVDEADLSSSKPPVVAHPELMPHQG</sequence>
<name>H5V495_ATLHE</name>
<evidence type="ECO:0008006" key="5">
    <source>
        <dbReference type="Google" id="ProtNLM"/>
    </source>
</evidence>
<keyword evidence="2" id="KW-0732">Signal</keyword>
<reference evidence="3 4" key="1">
    <citation type="submission" date="2012-02" db="EMBL/GenBank/DDBJ databases">
        <title>Whole genome shotgun sequence of Escherichia hermannii NBRC 105704.</title>
        <authorList>
            <person name="Yoshida I."/>
            <person name="Hosoyama A."/>
            <person name="Tsuchikane K."/>
            <person name="Katsumata H."/>
            <person name="Yamazaki S."/>
            <person name="Fujita N."/>
        </authorList>
    </citation>
    <scope>NUCLEOTIDE SEQUENCE [LARGE SCALE GENOMIC DNA]</scope>
    <source>
        <strain evidence="3 4">NBRC 105704</strain>
    </source>
</reference>
<dbReference type="GeneID" id="92829899"/>
<feature type="chain" id="PRO_5003599546" description="Secreted protein" evidence="2">
    <location>
        <begin position="22"/>
        <end position="94"/>
    </location>
</feature>
<dbReference type="EMBL" id="BAFF01000009">
    <property type="protein sequence ID" value="GAB52803.1"/>
    <property type="molecule type" value="Genomic_DNA"/>
</dbReference>
<comment type="caution">
    <text evidence="3">The sequence shown here is derived from an EMBL/GenBank/DDBJ whole genome shotgun (WGS) entry which is preliminary data.</text>
</comment>
<feature type="signal peptide" evidence="2">
    <location>
        <begin position="1"/>
        <end position="21"/>
    </location>
</feature>
<feature type="region of interest" description="Disordered" evidence="1">
    <location>
        <begin position="50"/>
        <end position="94"/>
    </location>
</feature>
<feature type="compositionally biased region" description="Polar residues" evidence="1">
    <location>
        <begin position="50"/>
        <end position="69"/>
    </location>
</feature>
<evidence type="ECO:0000313" key="3">
    <source>
        <dbReference type="EMBL" id="GAB52803.1"/>
    </source>
</evidence>
<dbReference type="eggNOG" id="ENOG5032SYP">
    <property type="taxonomic scope" value="Bacteria"/>
</dbReference>
<gene>
    <name evidence="3" type="ORF">EH105704_09_00280</name>
</gene>
<keyword evidence="4" id="KW-1185">Reference proteome</keyword>
<organism evidence="3 4">
    <name type="scientific">Atlantibacter hermannii NBRC 105704</name>
    <dbReference type="NCBI Taxonomy" id="1115512"/>
    <lineage>
        <taxon>Bacteria</taxon>
        <taxon>Pseudomonadati</taxon>
        <taxon>Pseudomonadota</taxon>
        <taxon>Gammaproteobacteria</taxon>
        <taxon>Enterobacterales</taxon>
        <taxon>Enterobacteriaceae</taxon>
        <taxon>Atlantibacter</taxon>
    </lineage>
</organism>
<dbReference type="Proteomes" id="UP000010297">
    <property type="component" value="Unassembled WGS sequence"/>
</dbReference>